<dbReference type="EMBL" id="JAAARO010000003">
    <property type="protein sequence ID" value="KAF5750464.1"/>
    <property type="molecule type" value="Genomic_DNA"/>
</dbReference>
<comment type="caution">
    <text evidence="5">The sequence shown here is derived from an EMBL/GenBank/DDBJ whole genome shotgun (WGS) entry which is preliminary data.</text>
</comment>
<dbReference type="GO" id="GO:0016020">
    <property type="term" value="C:membrane"/>
    <property type="evidence" value="ECO:0007669"/>
    <property type="project" value="TreeGrafter"/>
</dbReference>
<dbReference type="InParanoid" id="A0A7J7DWD3"/>
<dbReference type="PANTHER" id="PTHR43490">
    <property type="entry name" value="(+)-NEOMENTHOL DEHYDROGENASE"/>
    <property type="match status" value="1"/>
</dbReference>
<accession>A0A7J7DWD3</accession>
<comment type="similarity">
    <text evidence="1">Belongs to the short-chain dehydrogenases/reductases (SDR) family.</text>
</comment>
<keyword evidence="6" id="KW-1185">Reference proteome</keyword>
<name>A0A7J7DWD3_TRIWF</name>
<dbReference type="Gene3D" id="3.40.50.720">
    <property type="entry name" value="NAD(P)-binding Rossmann-like Domain"/>
    <property type="match status" value="1"/>
</dbReference>
<evidence type="ECO:0000313" key="5">
    <source>
        <dbReference type="EMBL" id="KAF5750464.1"/>
    </source>
</evidence>
<gene>
    <name evidence="5" type="ORF">HS088_TW03G00800</name>
</gene>
<evidence type="ECO:0000313" key="6">
    <source>
        <dbReference type="Proteomes" id="UP000593562"/>
    </source>
</evidence>
<dbReference type="AlphaFoldDB" id="A0A7J7DWD3"/>
<evidence type="ECO:0000256" key="3">
    <source>
        <dbReference type="ARBA" id="ARBA00023002"/>
    </source>
</evidence>
<keyword evidence="2" id="KW-0521">NADP</keyword>
<dbReference type="PANTHER" id="PTHR43490:SF98">
    <property type="entry name" value="OS02G0640600 PROTEIN"/>
    <property type="match status" value="1"/>
</dbReference>
<sequence>MANLIHDFDWELSSNSTPGTIVMTGEGRDNVPKAHSTESNTQKTIHESMTIAKKSNCERCQQSTYDHHQRFISIFPMHDKEVLEAPDGGNKQREEQPMYAVVTGSYRGVGFGIVKLLASEGITVVLTSRDEKRGLERMEKLKEEEDSTLSQNIVLHQLDVTDPASISSLADFIKSKFGKLDILVNNACCGGVRIVGNPSPFPNESPDPMYVDWSKIIETYELAEECIDTNYYGAKRMVEALIPLLQLSDSPRIVNVSSIGGMLQYMTNTWALEIFGDVENLTEERVEDVLRVFLKDFENGLPKINGWPVRPSAAKISKTALNAYTRILANKYPTNFCINCVCPGPVKTDRSFYPLKRTIEEGAQGPVKLALLPNGGPSGLFFTEKGLSTF</sequence>
<evidence type="ECO:0000256" key="4">
    <source>
        <dbReference type="SAM" id="MobiDB-lite"/>
    </source>
</evidence>
<proteinExistence type="inferred from homology"/>
<protein>
    <submittedName>
        <fullName evidence="5">Short-chain dehydrogenase/reductase family protein</fullName>
    </submittedName>
</protein>
<evidence type="ECO:0000256" key="2">
    <source>
        <dbReference type="ARBA" id="ARBA00022857"/>
    </source>
</evidence>
<evidence type="ECO:0000256" key="1">
    <source>
        <dbReference type="ARBA" id="ARBA00006484"/>
    </source>
</evidence>
<keyword evidence="3" id="KW-0560">Oxidoreductase</keyword>
<feature type="region of interest" description="Disordered" evidence="4">
    <location>
        <begin position="24"/>
        <end position="43"/>
    </location>
</feature>
<dbReference type="InterPro" id="IPR002347">
    <property type="entry name" value="SDR_fam"/>
</dbReference>
<dbReference type="PRINTS" id="PR00081">
    <property type="entry name" value="GDHRDH"/>
</dbReference>
<dbReference type="Pfam" id="PF00106">
    <property type="entry name" value="adh_short"/>
    <property type="match status" value="1"/>
</dbReference>
<dbReference type="InterPro" id="IPR036291">
    <property type="entry name" value="NAD(P)-bd_dom_sf"/>
</dbReference>
<dbReference type="SUPFAM" id="SSF51735">
    <property type="entry name" value="NAD(P)-binding Rossmann-fold domains"/>
    <property type="match status" value="1"/>
</dbReference>
<reference evidence="5 6" key="1">
    <citation type="journal article" date="2020" name="Nat. Commun.">
        <title>Genome of Tripterygium wilfordii and identification of cytochrome P450 involved in triptolide biosynthesis.</title>
        <authorList>
            <person name="Tu L."/>
            <person name="Su P."/>
            <person name="Zhang Z."/>
            <person name="Gao L."/>
            <person name="Wang J."/>
            <person name="Hu T."/>
            <person name="Zhou J."/>
            <person name="Zhang Y."/>
            <person name="Zhao Y."/>
            <person name="Liu Y."/>
            <person name="Song Y."/>
            <person name="Tong Y."/>
            <person name="Lu Y."/>
            <person name="Yang J."/>
            <person name="Xu C."/>
            <person name="Jia M."/>
            <person name="Peters R.J."/>
            <person name="Huang L."/>
            <person name="Gao W."/>
        </authorList>
    </citation>
    <scope>NUCLEOTIDE SEQUENCE [LARGE SCALE GENOMIC DNA]</scope>
    <source>
        <strain evidence="6">cv. XIE 37</strain>
        <tissue evidence="5">Leaf</tissue>
    </source>
</reference>
<organism evidence="5 6">
    <name type="scientific">Tripterygium wilfordii</name>
    <name type="common">Thunder God vine</name>
    <dbReference type="NCBI Taxonomy" id="458696"/>
    <lineage>
        <taxon>Eukaryota</taxon>
        <taxon>Viridiplantae</taxon>
        <taxon>Streptophyta</taxon>
        <taxon>Embryophyta</taxon>
        <taxon>Tracheophyta</taxon>
        <taxon>Spermatophyta</taxon>
        <taxon>Magnoliopsida</taxon>
        <taxon>eudicotyledons</taxon>
        <taxon>Gunneridae</taxon>
        <taxon>Pentapetalae</taxon>
        <taxon>rosids</taxon>
        <taxon>fabids</taxon>
        <taxon>Celastrales</taxon>
        <taxon>Celastraceae</taxon>
        <taxon>Tripterygium</taxon>
    </lineage>
</organism>
<dbReference type="GO" id="GO:0016491">
    <property type="term" value="F:oxidoreductase activity"/>
    <property type="evidence" value="ECO:0007669"/>
    <property type="project" value="UniProtKB-KW"/>
</dbReference>
<feature type="compositionally biased region" description="Basic and acidic residues" evidence="4">
    <location>
        <begin position="26"/>
        <end position="36"/>
    </location>
</feature>
<dbReference type="Proteomes" id="UP000593562">
    <property type="component" value="Unassembled WGS sequence"/>
</dbReference>